<reference evidence="1 2" key="1">
    <citation type="submission" date="2016-10" db="EMBL/GenBank/DDBJ databases">
        <authorList>
            <person name="de Groot N.N."/>
        </authorList>
    </citation>
    <scope>NUCLEOTIDE SEQUENCE [LARGE SCALE GENOMIC DNA]</scope>
    <source>
        <strain evidence="1 2">DSM 43067</strain>
    </source>
</reference>
<proteinExistence type="predicted"/>
<dbReference type="AlphaFoldDB" id="A0A1I5XBG7"/>
<evidence type="ECO:0008006" key="3">
    <source>
        <dbReference type="Google" id="ProtNLM"/>
    </source>
</evidence>
<protein>
    <recommendedName>
        <fullName evidence="3">DUF3631 domain-containing protein</fullName>
    </recommendedName>
</protein>
<sequence length="117" mass="12406">MTDATHSDHGATTAADREGVAALNAAHDFITRFCVLPSQAAYNAMALWAAHAHIIDAFDSTPRLAFLSPEPGSGKTRALEILALLVPFPMHAVNAAPPRSTDRWVTASAGRPCSLTR</sequence>
<dbReference type="EMBL" id="FOVH01000026">
    <property type="protein sequence ID" value="SFQ29281.1"/>
    <property type="molecule type" value="Genomic_DNA"/>
</dbReference>
<dbReference type="Proteomes" id="UP000183413">
    <property type="component" value="Unassembled WGS sequence"/>
</dbReference>
<gene>
    <name evidence="1" type="ORF">SAMN04489713_12654</name>
</gene>
<dbReference type="RefSeq" id="WP_075024633.1">
    <property type="nucleotide sequence ID" value="NZ_FOVH01000026.1"/>
</dbReference>
<name>A0A1I5XBG7_9ACTN</name>
<evidence type="ECO:0000313" key="2">
    <source>
        <dbReference type="Proteomes" id="UP000183413"/>
    </source>
</evidence>
<organism evidence="1 2">
    <name type="scientific">Actinomadura madurae</name>
    <dbReference type="NCBI Taxonomy" id="1993"/>
    <lineage>
        <taxon>Bacteria</taxon>
        <taxon>Bacillati</taxon>
        <taxon>Actinomycetota</taxon>
        <taxon>Actinomycetes</taxon>
        <taxon>Streptosporangiales</taxon>
        <taxon>Thermomonosporaceae</taxon>
        <taxon>Actinomadura</taxon>
    </lineage>
</organism>
<accession>A0A1I5XBG7</accession>
<dbReference type="STRING" id="1993.SAMN04489713_12654"/>
<evidence type="ECO:0000313" key="1">
    <source>
        <dbReference type="EMBL" id="SFQ29281.1"/>
    </source>
</evidence>
<dbReference type="InParanoid" id="A0A1I5XBG7"/>
<keyword evidence="2" id="KW-1185">Reference proteome</keyword>